<organism evidence="1 2">
    <name type="scientific">Babjeviella inositovora NRRL Y-12698</name>
    <dbReference type="NCBI Taxonomy" id="984486"/>
    <lineage>
        <taxon>Eukaryota</taxon>
        <taxon>Fungi</taxon>
        <taxon>Dikarya</taxon>
        <taxon>Ascomycota</taxon>
        <taxon>Saccharomycotina</taxon>
        <taxon>Pichiomycetes</taxon>
        <taxon>Serinales incertae sedis</taxon>
        <taxon>Babjeviella</taxon>
    </lineage>
</organism>
<gene>
    <name evidence="1" type="ORF">BABINDRAFT_119012</name>
</gene>
<evidence type="ECO:0000313" key="2">
    <source>
        <dbReference type="Proteomes" id="UP000094336"/>
    </source>
</evidence>
<dbReference type="OrthoDB" id="4038251at2759"/>
<dbReference type="RefSeq" id="XP_018986338.1">
    <property type="nucleotide sequence ID" value="XM_019126923.1"/>
</dbReference>
<accession>A0A1E3QTL6</accession>
<protein>
    <submittedName>
        <fullName evidence="1">Uncharacterized protein</fullName>
    </submittedName>
</protein>
<dbReference type="InterPro" id="IPR035237">
    <property type="entry name" value="DUF5341"/>
</dbReference>
<dbReference type="EMBL" id="KV454428">
    <property type="protein sequence ID" value="ODQ81010.1"/>
    <property type="molecule type" value="Genomic_DNA"/>
</dbReference>
<proteinExistence type="predicted"/>
<sequence length="201" mass="21970">MFEQFTITTSGLTIAALTSVMATLGLGNIQIIRDTPRSSKQSQNSTAPFAITWSSIHGNHAAAHANMNITLEELASLIVQSVPIPAGSEGAKQFVKRTDFDVQYVTWNWDNVNVDLDMVLVQDRAMTEEWRDSGAFFRQHRAWKCFTATANPNPGQGEGYDQLGRGNVVHGETYLNTYGGIDGYCNDNKDGAQCSQDGCGD</sequence>
<keyword evidence="2" id="KW-1185">Reference proteome</keyword>
<dbReference type="GeneID" id="30144777"/>
<dbReference type="AlphaFoldDB" id="A0A1E3QTL6"/>
<reference evidence="2" key="1">
    <citation type="submission" date="2016-05" db="EMBL/GenBank/DDBJ databases">
        <title>Comparative genomics of biotechnologically important yeasts.</title>
        <authorList>
            <consortium name="DOE Joint Genome Institute"/>
            <person name="Riley R."/>
            <person name="Haridas S."/>
            <person name="Wolfe K.H."/>
            <person name="Lopes M.R."/>
            <person name="Hittinger C.T."/>
            <person name="Goker M."/>
            <person name="Salamov A."/>
            <person name="Wisecaver J."/>
            <person name="Long T.M."/>
            <person name="Aerts A.L."/>
            <person name="Barry K."/>
            <person name="Choi C."/>
            <person name="Clum A."/>
            <person name="Coughlan A.Y."/>
            <person name="Deshpande S."/>
            <person name="Douglass A.P."/>
            <person name="Hanson S.J."/>
            <person name="Klenk H.-P."/>
            <person name="Labutti K."/>
            <person name="Lapidus A."/>
            <person name="Lindquist E."/>
            <person name="Lipzen A."/>
            <person name="Meier-Kolthoff J.P."/>
            <person name="Ohm R.A."/>
            <person name="Otillar R.P."/>
            <person name="Pangilinan J."/>
            <person name="Peng Y."/>
            <person name="Rokas A."/>
            <person name="Rosa C.A."/>
            <person name="Scheuner C."/>
            <person name="Sibirny A.A."/>
            <person name="Slot J.C."/>
            <person name="Stielow J.B."/>
            <person name="Sun H."/>
            <person name="Kurtzman C.P."/>
            <person name="Blackwell M."/>
            <person name="Grigoriev I.V."/>
            <person name="Jeffries T.W."/>
        </authorList>
    </citation>
    <scope>NUCLEOTIDE SEQUENCE [LARGE SCALE GENOMIC DNA]</scope>
    <source>
        <strain evidence="2">NRRL Y-12698</strain>
    </source>
</reference>
<evidence type="ECO:0000313" key="1">
    <source>
        <dbReference type="EMBL" id="ODQ81010.1"/>
    </source>
</evidence>
<dbReference type="Pfam" id="PF17276">
    <property type="entry name" value="DUF5341"/>
    <property type="match status" value="1"/>
</dbReference>
<dbReference type="Proteomes" id="UP000094336">
    <property type="component" value="Unassembled WGS sequence"/>
</dbReference>
<name>A0A1E3QTL6_9ASCO</name>